<sequence>MSKEEFDNIVGGWNKLKALGVVKNESIDYSLALNILALAFKDEYLRNAILNFVVKEYKEELRKMLGISLSNVKMEWRL</sequence>
<protein>
    <submittedName>
        <fullName evidence="1">Uncharacterized protein</fullName>
    </submittedName>
</protein>
<gene>
    <name evidence="1" type="ORF">ENO39_05390</name>
</gene>
<dbReference type="EMBL" id="DSFH01000066">
    <property type="protein sequence ID" value="HEW64466.1"/>
    <property type="molecule type" value="Genomic_DNA"/>
</dbReference>
<dbReference type="RefSeq" id="WP_272985820.1">
    <property type="nucleotide sequence ID" value="NZ_DSFH01000066.1"/>
</dbReference>
<dbReference type="AlphaFoldDB" id="A0A7C2VBD5"/>
<reference evidence="1" key="1">
    <citation type="journal article" date="2020" name="mSystems">
        <title>Genome- and Community-Level Interaction Insights into Carbon Utilization and Element Cycling Functions of Hydrothermarchaeota in Hydrothermal Sediment.</title>
        <authorList>
            <person name="Zhou Z."/>
            <person name="Liu Y."/>
            <person name="Xu W."/>
            <person name="Pan J."/>
            <person name="Luo Z.H."/>
            <person name="Li M."/>
        </authorList>
    </citation>
    <scope>NUCLEOTIDE SEQUENCE [LARGE SCALE GENOMIC DNA]</scope>
    <source>
        <strain evidence="1">SpSt-1261</strain>
    </source>
</reference>
<organism evidence="1">
    <name type="scientific">Fervidicoccus fontis</name>
    <dbReference type="NCBI Taxonomy" id="683846"/>
    <lineage>
        <taxon>Archaea</taxon>
        <taxon>Thermoproteota</taxon>
        <taxon>Thermoprotei</taxon>
        <taxon>Fervidicoccales</taxon>
        <taxon>Fervidicoccaceae</taxon>
        <taxon>Fervidicoccus</taxon>
    </lineage>
</organism>
<dbReference type="Proteomes" id="UP000886076">
    <property type="component" value="Unassembled WGS sequence"/>
</dbReference>
<proteinExistence type="predicted"/>
<comment type="caution">
    <text evidence="1">The sequence shown here is derived from an EMBL/GenBank/DDBJ whole genome shotgun (WGS) entry which is preliminary data.</text>
</comment>
<evidence type="ECO:0000313" key="1">
    <source>
        <dbReference type="EMBL" id="HEW64466.1"/>
    </source>
</evidence>
<name>A0A7C2VBD5_9CREN</name>
<accession>A0A7C2VBD5</accession>